<feature type="domain" description="VOC" evidence="1">
    <location>
        <begin position="3"/>
        <end position="133"/>
    </location>
</feature>
<evidence type="ECO:0000313" key="2">
    <source>
        <dbReference type="EMBL" id="GGR43034.1"/>
    </source>
</evidence>
<reference evidence="2 5" key="1">
    <citation type="journal article" date="2014" name="Int. J. Syst. Evol. Microbiol.">
        <title>Complete genome sequence of Corynebacterium casei LMG S-19264T (=DSM 44701T), isolated from a smear-ripened cheese.</title>
        <authorList>
            <consortium name="US DOE Joint Genome Institute (JGI-PGF)"/>
            <person name="Walter F."/>
            <person name="Albersmeier A."/>
            <person name="Kalinowski J."/>
            <person name="Ruckert C."/>
        </authorList>
    </citation>
    <scope>NUCLEOTIDE SEQUENCE [LARGE SCALE GENOMIC DNA]</scope>
    <source>
        <strain evidence="2 5">JCM 4205</strain>
    </source>
</reference>
<name>A0AAV4KRZ6_9ACTN</name>
<dbReference type="GeneID" id="95457378"/>
<dbReference type="PANTHER" id="PTHR36437:SF2">
    <property type="entry name" value="GLYOXALASE_BLEOMYCIN RESISTANCE PROTEIN_DIOXYGENASE"/>
    <property type="match status" value="1"/>
</dbReference>
<keyword evidence="4" id="KW-1185">Reference proteome</keyword>
<evidence type="ECO:0000313" key="3">
    <source>
        <dbReference type="EMBL" id="QEV35333.1"/>
    </source>
</evidence>
<dbReference type="EMBL" id="CP023693">
    <property type="protein sequence ID" value="QEV35333.1"/>
    <property type="molecule type" value="Genomic_DNA"/>
</dbReference>
<reference evidence="2" key="3">
    <citation type="submission" date="2023-08" db="EMBL/GenBank/DDBJ databases">
        <authorList>
            <person name="Sun Q."/>
            <person name="Ohkuma M."/>
        </authorList>
    </citation>
    <scope>NUCLEOTIDE SEQUENCE</scope>
    <source>
        <strain evidence="2">JCM 4205</strain>
    </source>
</reference>
<accession>A0AAV4KRZ6</accession>
<protein>
    <submittedName>
        <fullName evidence="3">VOC family protein</fullName>
    </submittedName>
</protein>
<dbReference type="InterPro" id="IPR029068">
    <property type="entry name" value="Glyas_Bleomycin-R_OHBP_Dase"/>
</dbReference>
<dbReference type="InterPro" id="IPR004360">
    <property type="entry name" value="Glyas_Fos-R_dOase_dom"/>
</dbReference>
<dbReference type="EMBL" id="BMSJ01000011">
    <property type="protein sequence ID" value="GGR43034.1"/>
    <property type="molecule type" value="Genomic_DNA"/>
</dbReference>
<organism evidence="2 5">
    <name type="scientific">Streptomyces cinereoruber</name>
    <dbReference type="NCBI Taxonomy" id="67260"/>
    <lineage>
        <taxon>Bacteria</taxon>
        <taxon>Bacillati</taxon>
        <taxon>Actinomycetota</taxon>
        <taxon>Actinomycetes</taxon>
        <taxon>Kitasatosporales</taxon>
        <taxon>Streptomycetaceae</taxon>
        <taxon>Streptomyces</taxon>
    </lineage>
</organism>
<gene>
    <name evidence="3" type="ORF">CP977_26810</name>
    <name evidence="2" type="ORF">GCM10010497_53080</name>
</gene>
<reference evidence="3 4" key="2">
    <citation type="submission" date="2017-09" db="EMBL/GenBank/DDBJ databases">
        <authorList>
            <person name="Lee N."/>
            <person name="Cho B.-K."/>
        </authorList>
    </citation>
    <scope>NUCLEOTIDE SEQUENCE [LARGE SCALE GENOMIC DNA]</scope>
    <source>
        <strain evidence="3 4">ATCC 19740</strain>
    </source>
</reference>
<dbReference type="Proteomes" id="UP000642014">
    <property type="component" value="Unassembled WGS sequence"/>
</dbReference>
<dbReference type="Gene3D" id="3.10.180.10">
    <property type="entry name" value="2,3-Dihydroxybiphenyl 1,2-Dioxygenase, domain 1"/>
    <property type="match status" value="1"/>
</dbReference>
<dbReference type="SUPFAM" id="SSF54593">
    <property type="entry name" value="Glyoxalase/Bleomycin resistance protein/Dihydroxybiphenyl dioxygenase"/>
    <property type="match status" value="1"/>
</dbReference>
<evidence type="ECO:0000259" key="1">
    <source>
        <dbReference type="PROSITE" id="PS51819"/>
    </source>
</evidence>
<evidence type="ECO:0000313" key="4">
    <source>
        <dbReference type="Proteomes" id="UP000326029"/>
    </source>
</evidence>
<dbReference type="RefSeq" id="WP_062751681.1">
    <property type="nucleotide sequence ID" value="NZ_BMSJ01000011.1"/>
</dbReference>
<dbReference type="InterPro" id="IPR037523">
    <property type="entry name" value="VOC_core"/>
</dbReference>
<dbReference type="Proteomes" id="UP000326029">
    <property type="component" value="Chromosome"/>
</dbReference>
<dbReference type="Pfam" id="PF00903">
    <property type="entry name" value="Glyoxalase"/>
    <property type="match status" value="1"/>
</dbReference>
<sequence>MPSIALVTLVVRDYDEAIAFYTDALGFDLVEDTDRGDGTRWVVVRPRGAAGVGGLGNAGLLLARAKNDAEAASVGNQTGGRVGFFLHTGDFARDHARMTAAGVKFLEEPRHEPYGSVAVFEDLYGNRWDLLQPADVPDSVPNTGTR</sequence>
<dbReference type="PROSITE" id="PS51819">
    <property type="entry name" value="VOC"/>
    <property type="match status" value="1"/>
</dbReference>
<proteinExistence type="predicted"/>
<evidence type="ECO:0000313" key="5">
    <source>
        <dbReference type="Proteomes" id="UP000642014"/>
    </source>
</evidence>
<dbReference type="PANTHER" id="PTHR36437">
    <property type="entry name" value="GLYOXALASE/BLEOMYCIN RESISTANCE PROTEIN/DIOXYGENASE"/>
    <property type="match status" value="1"/>
</dbReference>
<dbReference type="AlphaFoldDB" id="A0AAV4KRZ6"/>